<evidence type="ECO:0000259" key="3">
    <source>
        <dbReference type="Pfam" id="PF02638"/>
    </source>
</evidence>
<keyword evidence="1 2" id="KW-0732">Signal</keyword>
<dbReference type="AlphaFoldDB" id="A0A7W7Y7U3"/>
<feature type="signal peptide" evidence="2">
    <location>
        <begin position="1"/>
        <end position="17"/>
    </location>
</feature>
<feature type="domain" description="Glycosyl hydrolase-like 10" evidence="3">
    <location>
        <begin position="102"/>
        <end position="307"/>
    </location>
</feature>
<dbReference type="InterPro" id="IPR052177">
    <property type="entry name" value="Divisome_Glycosyl_Hydrolase"/>
</dbReference>
<feature type="chain" id="PRO_5030779248" description="Glycosyl hydrolase-like 10 domain-containing protein" evidence="2">
    <location>
        <begin position="18"/>
        <end position="407"/>
    </location>
</feature>
<dbReference type="Proteomes" id="UP000590740">
    <property type="component" value="Unassembled WGS sequence"/>
</dbReference>
<evidence type="ECO:0000313" key="4">
    <source>
        <dbReference type="EMBL" id="MBB5031196.1"/>
    </source>
</evidence>
<comment type="caution">
    <text evidence="4">The sequence shown here is derived from an EMBL/GenBank/DDBJ whole genome shotgun (WGS) entry which is preliminary data.</text>
</comment>
<gene>
    <name evidence="4" type="ORF">HNQ65_000750</name>
</gene>
<protein>
    <recommendedName>
        <fullName evidence="3">Glycosyl hydrolase-like 10 domain-containing protein</fullName>
    </recommendedName>
</protein>
<dbReference type="EMBL" id="JACHIG010000001">
    <property type="protein sequence ID" value="MBB5031196.1"/>
    <property type="molecule type" value="Genomic_DNA"/>
</dbReference>
<dbReference type="PANTHER" id="PTHR43405:SF1">
    <property type="entry name" value="GLYCOSYL HYDROLASE DIGH"/>
    <property type="match status" value="1"/>
</dbReference>
<name>A0A7W7Y7U3_9BACT</name>
<evidence type="ECO:0000313" key="5">
    <source>
        <dbReference type="Proteomes" id="UP000590740"/>
    </source>
</evidence>
<accession>A0A7W7Y7U3</accession>
<sequence length="407" mass="45635">MKCHLMLLALAAPLLFAAEPPRPHHGTKLLVVNDDGFSAFHSGRYKTAEDLKNAMLAYKDTQVAVMEWCIIAGSRANYPSKVTELIGAGMTEFPRRGDKLAHETLKRMADGGENTLKIVADACHEAGLACYASLRMNGDYPENMWQGSFPKYANSTFWWQHPELRIIDAKGKTGYRFSFAFPEVREFKLSILREAVQQDIDGINLDFQRHPVFFGFEKPMADAFKARYGVEAATVGQDDPRWVPLRYEVMTQFVREVRRILDEAGKAKNKHLGLSVRIDWQKYPTWGCDIATWLKEGLLDYLVVGQYGLGGYDFDIAPFVQMAKGSGCAVLFGEEAITKGHDRTAEEDRLIAAGKLKPPPSELLTREQYEARAAKVYAAGADGLHLFNETRKEMFTGLGDVKTAHAR</sequence>
<dbReference type="PANTHER" id="PTHR43405">
    <property type="entry name" value="GLYCOSYL HYDROLASE DIGH"/>
    <property type="match status" value="1"/>
</dbReference>
<evidence type="ECO:0000256" key="2">
    <source>
        <dbReference type="SAM" id="SignalP"/>
    </source>
</evidence>
<dbReference type="InterPro" id="IPR003790">
    <property type="entry name" value="GHL10"/>
</dbReference>
<dbReference type="Gene3D" id="3.20.20.80">
    <property type="entry name" value="Glycosidases"/>
    <property type="match status" value="1"/>
</dbReference>
<dbReference type="RefSeq" id="WP_184338129.1">
    <property type="nucleotide sequence ID" value="NZ_JACHIG010000001.1"/>
</dbReference>
<proteinExistence type="predicted"/>
<dbReference type="InterPro" id="IPR017853">
    <property type="entry name" value="GH"/>
</dbReference>
<evidence type="ECO:0000256" key="1">
    <source>
        <dbReference type="ARBA" id="ARBA00022729"/>
    </source>
</evidence>
<dbReference type="SUPFAM" id="SSF51445">
    <property type="entry name" value="(Trans)glycosidases"/>
    <property type="match status" value="1"/>
</dbReference>
<reference evidence="4 5" key="1">
    <citation type="submission" date="2020-08" db="EMBL/GenBank/DDBJ databases">
        <title>Genomic Encyclopedia of Type Strains, Phase IV (KMG-IV): sequencing the most valuable type-strain genomes for metagenomic binning, comparative biology and taxonomic classification.</title>
        <authorList>
            <person name="Goeker M."/>
        </authorList>
    </citation>
    <scope>NUCLEOTIDE SEQUENCE [LARGE SCALE GENOMIC DNA]</scope>
    <source>
        <strain evidence="4 5">DSM 12252</strain>
    </source>
</reference>
<dbReference type="Pfam" id="PF02638">
    <property type="entry name" value="GHL10"/>
    <property type="match status" value="1"/>
</dbReference>
<keyword evidence="5" id="KW-1185">Reference proteome</keyword>
<organism evidence="4 5">
    <name type="scientific">Prosthecobacter vanneervenii</name>
    <dbReference type="NCBI Taxonomy" id="48466"/>
    <lineage>
        <taxon>Bacteria</taxon>
        <taxon>Pseudomonadati</taxon>
        <taxon>Verrucomicrobiota</taxon>
        <taxon>Verrucomicrobiia</taxon>
        <taxon>Verrucomicrobiales</taxon>
        <taxon>Verrucomicrobiaceae</taxon>
        <taxon>Prosthecobacter</taxon>
    </lineage>
</organism>